<dbReference type="AlphaFoldDB" id="A0A246JSI5"/>
<evidence type="ECO:0000313" key="1">
    <source>
        <dbReference type="EMBL" id="OWQ95974.1"/>
    </source>
</evidence>
<organism evidence="1 2">
    <name type="scientific">Sphingopyxis bauzanensis</name>
    <dbReference type="NCBI Taxonomy" id="651663"/>
    <lineage>
        <taxon>Bacteria</taxon>
        <taxon>Pseudomonadati</taxon>
        <taxon>Pseudomonadota</taxon>
        <taxon>Alphaproteobacteria</taxon>
        <taxon>Sphingomonadales</taxon>
        <taxon>Sphingomonadaceae</taxon>
        <taxon>Sphingopyxis</taxon>
    </lineage>
</organism>
<dbReference type="RefSeq" id="WP_088442066.1">
    <property type="nucleotide sequence ID" value="NZ_BMMC01000007.1"/>
</dbReference>
<dbReference type="Proteomes" id="UP000197361">
    <property type="component" value="Unassembled WGS sequence"/>
</dbReference>
<keyword evidence="2" id="KW-1185">Reference proteome</keyword>
<proteinExistence type="predicted"/>
<reference evidence="1 2" key="1">
    <citation type="journal article" date="2010" name="Int. J. Syst. Evol. Microbiol.">
        <title>Sphingopyxis bauzanensis sp. nov., a psychrophilic bacterium isolated from soil.</title>
        <authorList>
            <person name="Zhang D.C."/>
            <person name="Liu H.C."/>
            <person name="Xin Y.H."/>
            <person name="Zhou Y.G."/>
            <person name="Schinner F."/>
            <person name="Margesin R."/>
        </authorList>
    </citation>
    <scope>NUCLEOTIDE SEQUENCE [LARGE SCALE GENOMIC DNA]</scope>
    <source>
        <strain evidence="1 2">DSM 22271</strain>
    </source>
</reference>
<evidence type="ECO:0008006" key="3">
    <source>
        <dbReference type="Google" id="ProtNLM"/>
    </source>
</evidence>
<accession>A0A246JSI5</accession>
<gene>
    <name evidence="1" type="ORF">CDQ92_14605</name>
</gene>
<protein>
    <recommendedName>
        <fullName evidence="3">Anti-sigma factor</fullName>
    </recommendedName>
</protein>
<comment type="caution">
    <text evidence="1">The sequence shown here is derived from an EMBL/GenBank/DDBJ whole genome shotgun (WGS) entry which is preliminary data.</text>
</comment>
<evidence type="ECO:0000313" key="2">
    <source>
        <dbReference type="Proteomes" id="UP000197361"/>
    </source>
</evidence>
<name>A0A246JSI5_9SPHN</name>
<sequence>MLLAFLDGSLSSTDRERVRELACSDPRVAEQLIRQILLADAARESFADDLKEPIPDAWIAMIDHAAFASSAGHVTSLAEQRRSRTSTYSRWAIGASMAASVAIGLYIGSAPSSQSLINLQDGQLVASADLSGALDKARGGVAVRIDADHRLDVQLSLLKASGSFCREAIVDAAGTEQDRHLFACKDGGDWKITAIANAPRRESGYAAVSSDRPLDALVASIEGETLDQPAEERAIRLKWQIPRSR</sequence>
<dbReference type="EMBL" id="NISK01000003">
    <property type="protein sequence ID" value="OWQ95974.1"/>
    <property type="molecule type" value="Genomic_DNA"/>
</dbReference>